<dbReference type="InterPro" id="IPR029063">
    <property type="entry name" value="SAM-dependent_MTases_sf"/>
</dbReference>
<feature type="domain" description="Methyltransferase type 11" evidence="1">
    <location>
        <begin position="50"/>
        <end position="140"/>
    </location>
</feature>
<dbReference type="EMBL" id="CAGS01000133">
    <property type="protein sequence ID" value="CCF83292.1"/>
    <property type="molecule type" value="Genomic_DNA"/>
</dbReference>
<name>I4EF30_9BACT</name>
<proteinExistence type="predicted"/>
<dbReference type="Pfam" id="PF08241">
    <property type="entry name" value="Methyltransf_11"/>
    <property type="match status" value="1"/>
</dbReference>
<dbReference type="InterPro" id="IPR013216">
    <property type="entry name" value="Methyltransf_11"/>
</dbReference>
<dbReference type="GO" id="GO:0008757">
    <property type="term" value="F:S-adenosylmethionine-dependent methyltransferase activity"/>
    <property type="evidence" value="ECO:0007669"/>
    <property type="project" value="InterPro"/>
</dbReference>
<protein>
    <submittedName>
        <fullName evidence="2">Methyltransferase type 11</fullName>
    </submittedName>
</protein>
<reference evidence="2 3" key="1">
    <citation type="journal article" date="2012" name="ISME J.">
        <title>Nitrification expanded: discovery, physiology and genomics of a nitrite-oxidizing bacterium from the phylum Chloroflexi.</title>
        <authorList>
            <person name="Sorokin D.Y."/>
            <person name="Lucker S."/>
            <person name="Vejmelkova D."/>
            <person name="Kostrikina N.A."/>
            <person name="Kleerebezem R."/>
            <person name="Rijpstra W.I."/>
            <person name="Damste J.S."/>
            <person name="Le Paslier D."/>
            <person name="Muyzer G."/>
            <person name="Wagner M."/>
            <person name="van Loosdrecht M.C."/>
            <person name="Daims H."/>
        </authorList>
    </citation>
    <scope>NUCLEOTIDE SEQUENCE [LARGE SCALE GENOMIC DNA]</scope>
    <source>
        <strain evidence="3">none</strain>
    </source>
</reference>
<gene>
    <name evidence="2" type="ORF">NITHO_2180006</name>
</gene>
<dbReference type="RefSeq" id="WP_008476320.1">
    <property type="nucleotide sequence ID" value="NZ_CAGS01000133.1"/>
</dbReference>
<dbReference type="SUPFAM" id="SSF53335">
    <property type="entry name" value="S-adenosyl-L-methionine-dependent methyltransferases"/>
    <property type="match status" value="1"/>
</dbReference>
<evidence type="ECO:0000313" key="3">
    <source>
        <dbReference type="Proteomes" id="UP000004221"/>
    </source>
</evidence>
<dbReference type="PANTHER" id="PTHR43591">
    <property type="entry name" value="METHYLTRANSFERASE"/>
    <property type="match status" value="1"/>
</dbReference>
<accession>I4EF30</accession>
<evidence type="ECO:0000259" key="1">
    <source>
        <dbReference type="Pfam" id="PF08241"/>
    </source>
</evidence>
<evidence type="ECO:0000313" key="2">
    <source>
        <dbReference type="EMBL" id="CCF83292.1"/>
    </source>
</evidence>
<comment type="caution">
    <text evidence="2">The sequence shown here is derived from an EMBL/GenBank/DDBJ whole genome shotgun (WGS) entry which is preliminary data.</text>
</comment>
<keyword evidence="2" id="KW-0808">Transferase</keyword>
<dbReference type="AlphaFoldDB" id="I4EF30"/>
<dbReference type="CDD" id="cd02440">
    <property type="entry name" value="AdoMet_MTases"/>
    <property type="match status" value="1"/>
</dbReference>
<organism evidence="2 3">
    <name type="scientific">Nitrolancea hollandica Lb</name>
    <dbReference type="NCBI Taxonomy" id="1129897"/>
    <lineage>
        <taxon>Bacteria</taxon>
        <taxon>Pseudomonadati</taxon>
        <taxon>Thermomicrobiota</taxon>
        <taxon>Thermomicrobia</taxon>
        <taxon>Sphaerobacterales</taxon>
        <taxon>Sphaerobacterineae</taxon>
        <taxon>Sphaerobacteraceae</taxon>
        <taxon>Nitrolancea</taxon>
    </lineage>
</organism>
<dbReference type="Proteomes" id="UP000004221">
    <property type="component" value="Unassembled WGS sequence"/>
</dbReference>
<dbReference type="GO" id="GO:0032259">
    <property type="term" value="P:methylation"/>
    <property type="evidence" value="ECO:0007669"/>
    <property type="project" value="UniProtKB-KW"/>
</dbReference>
<keyword evidence="2" id="KW-0489">Methyltransferase</keyword>
<dbReference type="OrthoDB" id="9805171at2"/>
<keyword evidence="3" id="KW-1185">Reference proteome</keyword>
<sequence>MRHIGQYDIEDLAKIQGRDEVYRQDRSLAALRLGRGLDALAGVHGRILLLGCGAGRYLRALARERPDLTLHGGDLSVNALREAAARDPRVSYVALDSSALPYRSNSFSAVIFFDLLEHVPEYRRMLSEIERVLVPGGRLHFFVPLEGKADTLYALFRSSQRVPIHRWKRDHVGHIHRFEPVSLIYDVWDTGLVVGDIAFSFHLAGQTHDIVDYWQRERLAGGRGILPTSAVKALARLIFIPTWRLAYLEDRLYAGHHLASGLHLTAGKPAS</sequence>
<dbReference type="Gene3D" id="3.40.50.150">
    <property type="entry name" value="Vaccinia Virus protein VP39"/>
    <property type="match status" value="1"/>
</dbReference>